<dbReference type="PIRSF" id="PIRSF000538">
    <property type="entry name" value="GlpK"/>
    <property type="match status" value="1"/>
</dbReference>
<reference evidence="5" key="1">
    <citation type="journal article" date="2020" name="mSystems">
        <title>Genome- and Community-Level Interaction Insights into Carbon Utilization and Element Cycling Functions of Hydrothermarchaeota in Hydrothermal Sediment.</title>
        <authorList>
            <person name="Zhou Z."/>
            <person name="Liu Y."/>
            <person name="Xu W."/>
            <person name="Pan J."/>
            <person name="Luo Z.H."/>
            <person name="Li M."/>
        </authorList>
    </citation>
    <scope>NUCLEOTIDE SEQUENCE [LARGE SCALE GENOMIC DNA]</scope>
    <source>
        <strain evidence="5">SpSt-657</strain>
    </source>
</reference>
<keyword evidence="2 5" id="KW-0418">Kinase</keyword>
<dbReference type="AlphaFoldDB" id="A0A7J3JS73"/>
<dbReference type="PANTHER" id="PTHR43095">
    <property type="entry name" value="SUGAR KINASE"/>
    <property type="match status" value="1"/>
</dbReference>
<feature type="domain" description="Carbohydrate kinase FGGY N-terminal" evidence="3">
    <location>
        <begin position="4"/>
        <end position="239"/>
    </location>
</feature>
<evidence type="ECO:0000259" key="3">
    <source>
        <dbReference type="Pfam" id="PF00370"/>
    </source>
</evidence>
<evidence type="ECO:0000313" key="5">
    <source>
        <dbReference type="EMBL" id="HGQ18514.1"/>
    </source>
</evidence>
<dbReference type="EMBL" id="DTBZ01000114">
    <property type="protein sequence ID" value="HGQ18514.1"/>
    <property type="molecule type" value="Genomic_DNA"/>
</dbReference>
<comment type="caution">
    <text evidence="5">The sequence shown here is derived from an EMBL/GenBank/DDBJ whole genome shotgun (WGS) entry which is preliminary data.</text>
</comment>
<dbReference type="InterPro" id="IPR018485">
    <property type="entry name" value="FGGY_C"/>
</dbReference>
<dbReference type="InterPro" id="IPR050406">
    <property type="entry name" value="FGGY_Carb_Kinase"/>
</dbReference>
<sequence>MNIATIDLGTTNIKISIVSIDEKELSIQILDSISRKLSAYTPAPKVHEHNPHEIRKSVSELLQYLSHKHRIDAVVLSTYLFATVIVDRTLKPLTNIVTWLDERACRYVKLIEDRASELYQRTGCPPIHIYTLSKILWLKHEKPELLHNNLILDSKSLLTGWLLGYPVTDLSTASGTYQMLNIAKLNWDPLALEIAGIDENQLPELREAYFTDTINGEVSREIGLEPRTPLILGLFDGGSMVYGLSRGRRDTAVVNLGTSAMLRTVIDRPVIDASPNMVFQTYYMMDKLWLSGGAINNAGIVVEYLLKLLNLDFSVLRDVLGLDPPDPGQTPITIPLLYPERLPRLPQGTRLSIYRITSSTTYEHILWGVVDGILMLLKLIDESLHINGVGYREMMVGGGLSQYMGILKAMSSLFNKRLGVVRGVEASHLGQILLSLRVLGGSELERSFITVIESSIEYFEPSRTLYDLYSKKFTEFKNILTLHMQLYTDLQLQ</sequence>
<dbReference type="Gene3D" id="3.30.420.40">
    <property type="match status" value="2"/>
</dbReference>
<feature type="domain" description="Carbohydrate kinase FGGY C-terminal" evidence="4">
    <location>
        <begin position="253"/>
        <end position="435"/>
    </location>
</feature>
<dbReference type="GO" id="GO:0005975">
    <property type="term" value="P:carbohydrate metabolic process"/>
    <property type="evidence" value="ECO:0007669"/>
    <property type="project" value="InterPro"/>
</dbReference>
<accession>A0A7J3JS73</accession>
<evidence type="ECO:0000256" key="2">
    <source>
        <dbReference type="ARBA" id="ARBA00022777"/>
    </source>
</evidence>
<gene>
    <name evidence="5" type="ORF">ENU30_06030</name>
</gene>
<organism evidence="5">
    <name type="scientific">Ignisphaera aggregans</name>
    <dbReference type="NCBI Taxonomy" id="334771"/>
    <lineage>
        <taxon>Archaea</taxon>
        <taxon>Thermoproteota</taxon>
        <taxon>Thermoprotei</taxon>
        <taxon>Desulfurococcales</taxon>
        <taxon>Desulfurococcaceae</taxon>
        <taxon>Ignisphaera</taxon>
    </lineage>
</organism>
<evidence type="ECO:0000256" key="1">
    <source>
        <dbReference type="ARBA" id="ARBA00022679"/>
    </source>
</evidence>
<name>A0A7J3JS73_9CREN</name>
<protein>
    <submittedName>
        <fullName evidence="5">Carbohydrate kinase</fullName>
    </submittedName>
</protein>
<dbReference type="InterPro" id="IPR043129">
    <property type="entry name" value="ATPase_NBD"/>
</dbReference>
<dbReference type="GO" id="GO:0016301">
    <property type="term" value="F:kinase activity"/>
    <property type="evidence" value="ECO:0007669"/>
    <property type="project" value="UniProtKB-KW"/>
</dbReference>
<dbReference type="InterPro" id="IPR018484">
    <property type="entry name" value="FGGY_N"/>
</dbReference>
<dbReference type="SUPFAM" id="SSF53067">
    <property type="entry name" value="Actin-like ATPase domain"/>
    <property type="match status" value="2"/>
</dbReference>
<dbReference type="PANTHER" id="PTHR43095:SF2">
    <property type="entry name" value="GLUCONOKINASE"/>
    <property type="match status" value="1"/>
</dbReference>
<dbReference type="Pfam" id="PF02782">
    <property type="entry name" value="FGGY_C"/>
    <property type="match status" value="1"/>
</dbReference>
<keyword evidence="1" id="KW-0808">Transferase</keyword>
<proteinExistence type="predicted"/>
<dbReference type="Pfam" id="PF00370">
    <property type="entry name" value="FGGY_N"/>
    <property type="match status" value="1"/>
</dbReference>
<evidence type="ECO:0000259" key="4">
    <source>
        <dbReference type="Pfam" id="PF02782"/>
    </source>
</evidence>
<dbReference type="InterPro" id="IPR000577">
    <property type="entry name" value="Carb_kinase_FGGY"/>
</dbReference>